<feature type="region of interest" description="Disordered" evidence="13">
    <location>
        <begin position="586"/>
        <end position="689"/>
    </location>
</feature>
<dbReference type="GO" id="GO:0008380">
    <property type="term" value="P:RNA splicing"/>
    <property type="evidence" value="ECO:0007669"/>
    <property type="project" value="UniProtKB-KW"/>
</dbReference>
<name>A0A397J5M8_9GLOM</name>
<keyword evidence="8" id="KW-0810">Translation regulation</keyword>
<keyword evidence="5" id="KW-0963">Cytoplasm</keyword>
<feature type="compositionally biased region" description="Basic and acidic residues" evidence="13">
    <location>
        <begin position="130"/>
        <end position="143"/>
    </location>
</feature>
<comment type="subcellular location">
    <subcellularLocation>
        <location evidence="2">Cytoplasm</location>
    </subcellularLocation>
    <subcellularLocation>
        <location evidence="1">Nucleus</location>
    </subcellularLocation>
</comment>
<dbReference type="GO" id="GO:0051028">
    <property type="term" value="P:mRNA transport"/>
    <property type="evidence" value="ECO:0007669"/>
    <property type="project" value="UniProtKB-KW"/>
</dbReference>
<evidence type="ECO:0000256" key="13">
    <source>
        <dbReference type="SAM" id="MobiDB-lite"/>
    </source>
</evidence>
<feature type="compositionally biased region" description="Low complexity" evidence="13">
    <location>
        <begin position="416"/>
        <end position="444"/>
    </location>
</feature>
<feature type="region of interest" description="Disordered" evidence="13">
    <location>
        <begin position="529"/>
        <end position="563"/>
    </location>
</feature>
<evidence type="ECO:0000256" key="10">
    <source>
        <dbReference type="ARBA" id="ARBA00023161"/>
    </source>
</evidence>
<evidence type="ECO:0000313" key="16">
    <source>
        <dbReference type="Proteomes" id="UP000266861"/>
    </source>
</evidence>
<dbReference type="OrthoDB" id="3361414at2759"/>
<feature type="compositionally biased region" description="Basic and acidic residues" evidence="13">
    <location>
        <begin position="631"/>
        <end position="644"/>
    </location>
</feature>
<evidence type="ECO:0000256" key="1">
    <source>
        <dbReference type="ARBA" id="ARBA00004123"/>
    </source>
</evidence>
<keyword evidence="11" id="KW-0508">mRNA splicing</keyword>
<keyword evidence="4" id="KW-0813">Transport</keyword>
<gene>
    <name evidence="15" type="ORF">Glove_104g53</name>
</gene>
<evidence type="ECO:0000256" key="4">
    <source>
        <dbReference type="ARBA" id="ARBA00022448"/>
    </source>
</evidence>
<organism evidence="15 16">
    <name type="scientific">Diversispora epigaea</name>
    <dbReference type="NCBI Taxonomy" id="1348612"/>
    <lineage>
        <taxon>Eukaryota</taxon>
        <taxon>Fungi</taxon>
        <taxon>Fungi incertae sedis</taxon>
        <taxon>Mucoromycota</taxon>
        <taxon>Glomeromycotina</taxon>
        <taxon>Glomeromycetes</taxon>
        <taxon>Diversisporales</taxon>
        <taxon>Diversisporaceae</taxon>
        <taxon>Diversispora</taxon>
    </lineage>
</organism>
<dbReference type="GO" id="GO:0006417">
    <property type="term" value="P:regulation of translation"/>
    <property type="evidence" value="ECO:0007669"/>
    <property type="project" value="UniProtKB-KW"/>
</dbReference>
<feature type="region of interest" description="Disordered" evidence="13">
    <location>
        <begin position="475"/>
        <end position="494"/>
    </location>
</feature>
<proteinExistence type="inferred from homology"/>
<keyword evidence="6" id="KW-0507">mRNA processing</keyword>
<feature type="region of interest" description="Disordered" evidence="13">
    <location>
        <begin position="1"/>
        <end position="171"/>
    </location>
</feature>
<feature type="compositionally biased region" description="Basic and acidic residues" evidence="13">
    <location>
        <begin position="150"/>
        <end position="165"/>
    </location>
</feature>
<reference evidence="15 16" key="1">
    <citation type="submission" date="2018-08" db="EMBL/GenBank/DDBJ databases">
        <title>Genome and evolution of the arbuscular mycorrhizal fungus Diversispora epigaea (formerly Glomus versiforme) and its bacterial endosymbionts.</title>
        <authorList>
            <person name="Sun X."/>
            <person name="Fei Z."/>
            <person name="Harrison M."/>
        </authorList>
    </citation>
    <scope>NUCLEOTIDE SEQUENCE [LARGE SCALE GENOMIC DNA]</scope>
    <source>
        <strain evidence="15 16">IT104</strain>
    </source>
</reference>
<feature type="compositionally biased region" description="Acidic residues" evidence="13">
    <location>
        <begin position="593"/>
        <end position="602"/>
    </location>
</feature>
<feature type="region of interest" description="Disordered" evidence="13">
    <location>
        <begin position="213"/>
        <end position="242"/>
    </location>
</feature>
<keyword evidence="12" id="KW-0539">Nucleus</keyword>
<feature type="compositionally biased region" description="Polar residues" evidence="13">
    <location>
        <begin position="66"/>
        <end position="76"/>
    </location>
</feature>
<dbReference type="Pfam" id="PF09405">
    <property type="entry name" value="Btz"/>
    <property type="match status" value="1"/>
</dbReference>
<evidence type="ECO:0000256" key="8">
    <source>
        <dbReference type="ARBA" id="ARBA00022845"/>
    </source>
</evidence>
<evidence type="ECO:0000256" key="6">
    <source>
        <dbReference type="ARBA" id="ARBA00022664"/>
    </source>
</evidence>
<dbReference type="GO" id="GO:0006397">
    <property type="term" value="P:mRNA processing"/>
    <property type="evidence" value="ECO:0007669"/>
    <property type="project" value="UniProtKB-KW"/>
</dbReference>
<evidence type="ECO:0000256" key="9">
    <source>
        <dbReference type="ARBA" id="ARBA00022884"/>
    </source>
</evidence>
<dbReference type="GO" id="GO:0005737">
    <property type="term" value="C:cytoplasm"/>
    <property type="evidence" value="ECO:0007669"/>
    <property type="project" value="UniProtKB-SubCell"/>
</dbReference>
<dbReference type="InterPro" id="IPR018545">
    <property type="entry name" value="Btz_dom"/>
</dbReference>
<dbReference type="AlphaFoldDB" id="A0A397J5M8"/>
<dbReference type="GO" id="GO:0035145">
    <property type="term" value="C:exon-exon junction complex"/>
    <property type="evidence" value="ECO:0007669"/>
    <property type="project" value="InterPro"/>
</dbReference>
<feature type="compositionally biased region" description="Polar residues" evidence="13">
    <location>
        <begin position="286"/>
        <end position="305"/>
    </location>
</feature>
<feature type="region of interest" description="Disordered" evidence="13">
    <location>
        <begin position="261"/>
        <end position="381"/>
    </location>
</feature>
<feature type="compositionally biased region" description="Polar residues" evidence="13">
    <location>
        <begin position="645"/>
        <end position="662"/>
    </location>
</feature>
<keyword evidence="10" id="KW-0866">Nonsense-mediated mRNA decay</keyword>
<feature type="domain" description="Btz" evidence="14">
    <location>
        <begin position="152"/>
        <end position="263"/>
    </location>
</feature>
<keyword evidence="9" id="KW-0694">RNA-binding</keyword>
<dbReference type="EMBL" id="PQFF01000097">
    <property type="protein sequence ID" value="RHZ82727.1"/>
    <property type="molecule type" value="Genomic_DNA"/>
</dbReference>
<evidence type="ECO:0000256" key="11">
    <source>
        <dbReference type="ARBA" id="ARBA00023187"/>
    </source>
</evidence>
<feature type="compositionally biased region" description="Basic and acidic residues" evidence="13">
    <location>
        <begin position="306"/>
        <end position="331"/>
    </location>
</feature>
<evidence type="ECO:0000256" key="5">
    <source>
        <dbReference type="ARBA" id="ARBA00022490"/>
    </source>
</evidence>
<keyword evidence="7" id="KW-0509">mRNA transport</keyword>
<feature type="compositionally biased region" description="Polar residues" evidence="13">
    <location>
        <begin position="398"/>
        <end position="415"/>
    </location>
</feature>
<evidence type="ECO:0000256" key="12">
    <source>
        <dbReference type="ARBA" id="ARBA00023242"/>
    </source>
</evidence>
<evidence type="ECO:0000256" key="7">
    <source>
        <dbReference type="ARBA" id="ARBA00022816"/>
    </source>
</evidence>
<protein>
    <recommendedName>
        <fullName evidence="14">Btz domain-containing protein</fullName>
    </recommendedName>
</protein>
<accession>A0A397J5M8</accession>
<feature type="region of interest" description="Disordered" evidence="13">
    <location>
        <begin position="398"/>
        <end position="449"/>
    </location>
</feature>
<evidence type="ECO:0000256" key="3">
    <source>
        <dbReference type="ARBA" id="ARBA00009548"/>
    </source>
</evidence>
<feature type="compositionally biased region" description="Basic and acidic residues" evidence="13">
    <location>
        <begin position="261"/>
        <end position="280"/>
    </location>
</feature>
<dbReference type="GO" id="GO:0000184">
    <property type="term" value="P:nuclear-transcribed mRNA catabolic process, nonsense-mediated decay"/>
    <property type="evidence" value="ECO:0007669"/>
    <property type="project" value="UniProtKB-KW"/>
</dbReference>
<comment type="caution">
    <text evidence="15">The sequence shown here is derived from an EMBL/GenBank/DDBJ whole genome shotgun (WGS) entry which is preliminary data.</text>
</comment>
<dbReference type="Proteomes" id="UP000266861">
    <property type="component" value="Unassembled WGS sequence"/>
</dbReference>
<feature type="compositionally biased region" description="Basic and acidic residues" evidence="13">
    <location>
        <begin position="49"/>
        <end position="63"/>
    </location>
</feature>
<dbReference type="GO" id="GO:0003729">
    <property type="term" value="F:mRNA binding"/>
    <property type="evidence" value="ECO:0007669"/>
    <property type="project" value="InterPro"/>
</dbReference>
<comment type="similarity">
    <text evidence="3">Belongs to the CASC3 family.</text>
</comment>
<keyword evidence="16" id="KW-1185">Reference proteome</keyword>
<feature type="compositionally biased region" description="Polar residues" evidence="13">
    <location>
        <begin position="675"/>
        <end position="684"/>
    </location>
</feature>
<feature type="compositionally biased region" description="Low complexity" evidence="13">
    <location>
        <begin position="90"/>
        <end position="103"/>
    </location>
</feature>
<evidence type="ECO:0000313" key="15">
    <source>
        <dbReference type="EMBL" id="RHZ82727.1"/>
    </source>
</evidence>
<feature type="compositionally biased region" description="Polar residues" evidence="13">
    <location>
        <begin position="607"/>
        <end position="624"/>
    </location>
</feature>
<dbReference type="STRING" id="1348612.A0A397J5M8"/>
<evidence type="ECO:0000259" key="14">
    <source>
        <dbReference type="Pfam" id="PF09405"/>
    </source>
</evidence>
<feature type="compositionally biased region" description="Basic and acidic residues" evidence="13">
    <location>
        <begin position="540"/>
        <end position="554"/>
    </location>
</feature>
<sequence length="837" mass="94829">MNKVPLGRRRDVDIHSEDEDEFDITREELVLSDLSGSEASCEDSDNESENSHTDGEETLKERPSFATENSSPNKETTVPLIIEDARSVFEESSSLTDTTSSEESLLKETNELTIKSKNKKYLNNSGPVTKEAKRSDSSSDELVKNTSSNEEDKQANNSESSKEPPKVLTGWQKKLLARQEYRKKLAEDPAFVPHLGEFWGHDDRFIKEELKNDFDPRPRNLPFGPKGRAVWGNSPPRGRWDHNGFEELMRIEEDEIRRKEFQRRAQQRRDFGWSPSDRRRPPARNFLSSPKVNQNRSIKFSSSNRESYKEHPYGFEPKESSKIKTSKEGGKPHRNINHSTHENKLENLQDEVEENNAKVTSRHNEQKSKSNTNNFRGRGYIRNPLRSQAVRTHITYDNQCQPDPIQSNLSQPDPIQSQPNSSQSNSSQSNSSQSNSSQSNSSQSARDSKILSVTTNLEKFDIDDQKAIVMKQNETQECDTIEDDSKKNETQGSDIEVGIEQNETQKLCIVEDEPKQNETQETQTDIVKYESKQSESQGDISKDHNIDHDKKDEALTNATTGEGYINDGRLNLASGYLVESGLSINENEGVTEGSDEESEVEIILDPPSSNANEKQETDISTNEKISIKFGNHSESDKSPLRKESSSNSTLSEQEQENSQQITHSKRYSTRRVAATVTQNNQTSEINKEAKDIKTSEIPLSAVYAPPFKPRSMTTTLVKENVIEGEKTNDGNQPSLQTPEPQIRYYTSNRTPPVFPLRNYPAENSLPIETPPSTSSFAAESNGMVYYYDPNVYYVYGNENATKPTFVTQPPPTIVTQPPPTNAHERNGVYYFYPQYYP</sequence>
<evidence type="ECO:0000256" key="2">
    <source>
        <dbReference type="ARBA" id="ARBA00004496"/>
    </source>
</evidence>